<feature type="transmembrane region" description="Helical" evidence="5">
    <location>
        <begin position="93"/>
        <end position="113"/>
    </location>
</feature>
<dbReference type="Gene3D" id="1.20.1420.30">
    <property type="entry name" value="NCX, central ion-binding region"/>
    <property type="match status" value="1"/>
</dbReference>
<comment type="caution">
    <text evidence="7">The sequence shown here is derived from an EMBL/GenBank/DDBJ whole genome shotgun (WGS) entry which is preliminary data.</text>
</comment>
<feature type="transmembrane region" description="Helical" evidence="5">
    <location>
        <begin position="52"/>
        <end position="73"/>
    </location>
</feature>
<feature type="transmembrane region" description="Helical" evidence="5">
    <location>
        <begin position="133"/>
        <end position="155"/>
    </location>
</feature>
<feature type="transmembrane region" description="Helical" evidence="5">
    <location>
        <begin position="301"/>
        <end position="318"/>
    </location>
</feature>
<dbReference type="PANTHER" id="PTHR10846:SF8">
    <property type="entry name" value="INNER MEMBRANE PROTEIN YRBG"/>
    <property type="match status" value="1"/>
</dbReference>
<name>L9ZSL9_9EURY</name>
<evidence type="ECO:0000256" key="2">
    <source>
        <dbReference type="ARBA" id="ARBA00022692"/>
    </source>
</evidence>
<dbReference type="Proteomes" id="UP000011519">
    <property type="component" value="Unassembled WGS sequence"/>
</dbReference>
<dbReference type="PANTHER" id="PTHR10846">
    <property type="entry name" value="SODIUM/POTASSIUM/CALCIUM EXCHANGER"/>
    <property type="match status" value="1"/>
</dbReference>
<keyword evidence="4 5" id="KW-0472">Membrane</keyword>
<dbReference type="GO" id="GO:0005886">
    <property type="term" value="C:plasma membrane"/>
    <property type="evidence" value="ECO:0007669"/>
    <property type="project" value="TreeGrafter"/>
</dbReference>
<feature type="transmembrane region" description="Helical" evidence="5">
    <location>
        <begin position="330"/>
        <end position="352"/>
    </location>
</feature>
<feature type="transmembrane region" description="Helical" evidence="5">
    <location>
        <begin position="272"/>
        <end position="295"/>
    </location>
</feature>
<feature type="domain" description="Sodium/calcium exchanger membrane region" evidence="6">
    <location>
        <begin position="203"/>
        <end position="345"/>
    </location>
</feature>
<dbReference type="InterPro" id="IPR044880">
    <property type="entry name" value="NCX_ion-bd_dom_sf"/>
</dbReference>
<proteinExistence type="predicted"/>
<accession>L9ZSL9</accession>
<dbReference type="PATRIC" id="fig|1227493.4.peg.2819"/>
<protein>
    <submittedName>
        <fullName evidence="7">Sodium/calcium exchanger membrane protein</fullName>
    </submittedName>
</protein>
<dbReference type="EMBL" id="AOIM01000037">
    <property type="protein sequence ID" value="ELY89076.1"/>
    <property type="molecule type" value="Genomic_DNA"/>
</dbReference>
<evidence type="ECO:0000313" key="7">
    <source>
        <dbReference type="EMBL" id="ELY89076.1"/>
    </source>
</evidence>
<keyword evidence="8" id="KW-1185">Reference proteome</keyword>
<dbReference type="STRING" id="1227493.C483_14035"/>
<feature type="transmembrane region" description="Helical" evidence="5">
    <location>
        <begin position="167"/>
        <end position="185"/>
    </location>
</feature>
<dbReference type="Pfam" id="PF01699">
    <property type="entry name" value="Na_Ca_ex"/>
    <property type="match status" value="2"/>
</dbReference>
<comment type="subcellular location">
    <subcellularLocation>
        <location evidence="1">Membrane</location>
        <topology evidence="1">Multi-pass membrane protein</topology>
    </subcellularLocation>
</comment>
<feature type="domain" description="Sodium/calcium exchanger membrane region" evidence="6">
    <location>
        <begin position="29"/>
        <end position="184"/>
    </location>
</feature>
<evidence type="ECO:0000256" key="5">
    <source>
        <dbReference type="SAM" id="Phobius"/>
    </source>
</evidence>
<evidence type="ECO:0000259" key="6">
    <source>
        <dbReference type="Pfam" id="PF01699"/>
    </source>
</evidence>
<evidence type="ECO:0000313" key="8">
    <source>
        <dbReference type="Proteomes" id="UP000011519"/>
    </source>
</evidence>
<feature type="transmembrane region" description="Helical" evidence="5">
    <location>
        <begin position="20"/>
        <end position="40"/>
    </location>
</feature>
<evidence type="ECO:0000256" key="3">
    <source>
        <dbReference type="ARBA" id="ARBA00022989"/>
    </source>
</evidence>
<feature type="transmembrane region" description="Helical" evidence="5">
    <location>
        <begin position="238"/>
        <end position="260"/>
    </location>
</feature>
<organism evidence="7 8">
    <name type="scientific">Natrialba hulunbeirensis JCM 10989</name>
    <dbReference type="NCBI Taxonomy" id="1227493"/>
    <lineage>
        <taxon>Archaea</taxon>
        <taxon>Methanobacteriati</taxon>
        <taxon>Methanobacteriota</taxon>
        <taxon>Stenosarchaea group</taxon>
        <taxon>Halobacteria</taxon>
        <taxon>Halobacteriales</taxon>
        <taxon>Natrialbaceae</taxon>
        <taxon>Natrialba</taxon>
    </lineage>
</organism>
<gene>
    <name evidence="7" type="ORF">C483_14035</name>
</gene>
<keyword evidence="2 5" id="KW-0812">Transmembrane</keyword>
<dbReference type="GO" id="GO:0005262">
    <property type="term" value="F:calcium channel activity"/>
    <property type="evidence" value="ECO:0007669"/>
    <property type="project" value="TreeGrafter"/>
</dbReference>
<reference evidence="7 8" key="1">
    <citation type="journal article" date="2014" name="PLoS Genet.">
        <title>Phylogenetically driven sequencing of extremely halophilic archaea reveals strategies for static and dynamic osmo-response.</title>
        <authorList>
            <person name="Becker E.A."/>
            <person name="Seitzer P.M."/>
            <person name="Tritt A."/>
            <person name="Larsen D."/>
            <person name="Krusor M."/>
            <person name="Yao A.I."/>
            <person name="Wu D."/>
            <person name="Madern D."/>
            <person name="Eisen J.A."/>
            <person name="Darling A.E."/>
            <person name="Facciotti M.T."/>
        </authorList>
    </citation>
    <scope>NUCLEOTIDE SEQUENCE [LARGE SCALE GENOMIC DNA]</scope>
    <source>
        <strain evidence="7 8">JCM 10989</strain>
    </source>
</reference>
<keyword evidence="3 5" id="KW-1133">Transmembrane helix</keyword>
<evidence type="ECO:0000256" key="4">
    <source>
        <dbReference type="ARBA" id="ARBA00023136"/>
    </source>
</evidence>
<evidence type="ECO:0000256" key="1">
    <source>
        <dbReference type="ARBA" id="ARBA00004141"/>
    </source>
</evidence>
<dbReference type="AlphaFoldDB" id="L9ZSL9"/>
<dbReference type="InterPro" id="IPR004481">
    <property type="entry name" value="K/Na/Ca-exchanger"/>
</dbReference>
<dbReference type="InterPro" id="IPR004837">
    <property type="entry name" value="NaCa_Exmemb"/>
</dbReference>
<dbReference type="GO" id="GO:0006874">
    <property type="term" value="P:intracellular calcium ion homeostasis"/>
    <property type="evidence" value="ECO:0007669"/>
    <property type="project" value="TreeGrafter"/>
</dbReference>
<feature type="transmembrane region" description="Helical" evidence="5">
    <location>
        <begin position="206"/>
        <end position="226"/>
    </location>
</feature>
<dbReference type="GO" id="GO:0008273">
    <property type="term" value="F:calcium, potassium:sodium antiporter activity"/>
    <property type="evidence" value="ECO:0007669"/>
    <property type="project" value="TreeGrafter"/>
</dbReference>
<sequence>MEPTPDTARSLLYHSPWDEQAVLGVLTLLALAVVATAVVWQGSIWLESSTDQLAVGYGVPPIVQGAVIAAAGSSTPELMSVLLATLVHGEFELGVGAIVGSAVFNLLVIPGLAALAGPKEMATTRDLVYKESLFYMLAVAVLLLTFSLAVIYYPLAGEGLQGEVTRGLALFPLSLYALYVFTQYLDATEDELQPDASVDRASAWGWFGLGLVVIVIGVEGLVRAAIGLGDAFGTPAFLWGMTVVAAGSSVPDAFVSIVAARSGRASVSLANVLGSNIFDLLVAVPVGVLVAGALAITFAHIVPMMAFLVLATVVFFAISRTGMLLSEREAWLLLGFYGVFVSWLVLESIGLVNVVPT</sequence>